<organism evidence="4 5">
    <name type="scientific">Mucilaginibacter aquariorum</name>
    <dbReference type="NCBI Taxonomy" id="2967225"/>
    <lineage>
        <taxon>Bacteria</taxon>
        <taxon>Pseudomonadati</taxon>
        <taxon>Bacteroidota</taxon>
        <taxon>Sphingobacteriia</taxon>
        <taxon>Sphingobacteriales</taxon>
        <taxon>Sphingobacteriaceae</taxon>
        <taxon>Mucilaginibacter</taxon>
    </lineage>
</organism>
<dbReference type="SUPFAM" id="SSF52317">
    <property type="entry name" value="Class I glutamine amidotransferase-like"/>
    <property type="match status" value="1"/>
</dbReference>
<dbReference type="EMBL" id="JANHOH010000004">
    <property type="protein sequence ID" value="MCQ6959633.1"/>
    <property type="molecule type" value="Genomic_DNA"/>
</dbReference>
<evidence type="ECO:0000313" key="5">
    <source>
        <dbReference type="Proteomes" id="UP001204376"/>
    </source>
</evidence>
<evidence type="ECO:0000256" key="2">
    <source>
        <dbReference type="ARBA" id="ARBA00023163"/>
    </source>
</evidence>
<proteinExistence type="predicted"/>
<evidence type="ECO:0000313" key="4">
    <source>
        <dbReference type="EMBL" id="MCQ6959633.1"/>
    </source>
</evidence>
<reference evidence="4 5" key="1">
    <citation type="submission" date="2022-07" db="EMBL/GenBank/DDBJ databases">
        <title>Mucilaginibacter sp. JC4.</title>
        <authorList>
            <person name="Le V."/>
            <person name="Ko S.-R."/>
            <person name="Ahn C.-Y."/>
            <person name="Oh H.-M."/>
        </authorList>
    </citation>
    <scope>NUCLEOTIDE SEQUENCE [LARGE SCALE GENOMIC DNA]</scope>
    <source>
        <strain evidence="4 5">JC4</strain>
    </source>
</reference>
<keyword evidence="5" id="KW-1185">Reference proteome</keyword>
<gene>
    <name evidence="4" type="ORF">NPE20_16780</name>
</gene>
<keyword evidence="2" id="KW-0804">Transcription</keyword>
<protein>
    <submittedName>
        <fullName evidence="4">Helix-turn-helix domain-containing protein</fullName>
    </submittedName>
</protein>
<name>A0ABT1T6U5_9SPHI</name>
<keyword evidence="1" id="KW-0805">Transcription regulation</keyword>
<dbReference type="Gene3D" id="3.40.50.880">
    <property type="match status" value="1"/>
</dbReference>
<dbReference type="SUPFAM" id="SSF46689">
    <property type="entry name" value="Homeodomain-like"/>
    <property type="match status" value="2"/>
</dbReference>
<dbReference type="InterPro" id="IPR018060">
    <property type="entry name" value="HTH_AraC"/>
</dbReference>
<dbReference type="InterPro" id="IPR009057">
    <property type="entry name" value="Homeodomain-like_sf"/>
</dbReference>
<feature type="domain" description="HTH araC/xylS-type" evidence="3">
    <location>
        <begin position="221"/>
        <end position="319"/>
    </location>
</feature>
<evidence type="ECO:0000259" key="3">
    <source>
        <dbReference type="PROSITE" id="PS01124"/>
    </source>
</evidence>
<dbReference type="CDD" id="cd03138">
    <property type="entry name" value="GATase1_AraC_2"/>
    <property type="match status" value="1"/>
</dbReference>
<accession>A0ABT1T6U5</accession>
<sequence>MKTVALLIFNEVVPSSITGVVDLLAGANKYMERAGQPIAFCLEMVSQSLDTLHLAFPNQQIDHKTFQHAGHPDLIIVPSFSVGNMEPVIVQNMAAINWLKEMHTTGSEIASLCVGSYFLAEAGLLDGKEVTSHWAAADDIQKRYPRIKMKSDLVITDQDGIYTSGGAFSSLKLVLYLIEKFCGRETALWISKMYAIDMDRTSQAHFAVFMGQHRHDDKEILKAQEYIEQNYKNEIAMEDVSSLINMGQRNFIRRFKAATNNTPFEYLQRVRIESAKKAIEMNRKDLPLIMEDTGYNDLKAFRTIFKRITGLSPMEYKKKYARS</sequence>
<dbReference type="SMART" id="SM00342">
    <property type="entry name" value="HTH_ARAC"/>
    <property type="match status" value="1"/>
</dbReference>
<dbReference type="PROSITE" id="PS01124">
    <property type="entry name" value="HTH_ARAC_FAMILY_2"/>
    <property type="match status" value="1"/>
</dbReference>
<dbReference type="Proteomes" id="UP001204376">
    <property type="component" value="Unassembled WGS sequence"/>
</dbReference>
<dbReference type="Gene3D" id="1.10.10.60">
    <property type="entry name" value="Homeodomain-like"/>
    <property type="match status" value="2"/>
</dbReference>
<dbReference type="Pfam" id="PF12833">
    <property type="entry name" value="HTH_18"/>
    <property type="match status" value="1"/>
</dbReference>
<dbReference type="InterPro" id="IPR029062">
    <property type="entry name" value="Class_I_gatase-like"/>
</dbReference>
<evidence type="ECO:0000256" key="1">
    <source>
        <dbReference type="ARBA" id="ARBA00023015"/>
    </source>
</evidence>
<comment type="caution">
    <text evidence="4">The sequence shown here is derived from an EMBL/GenBank/DDBJ whole genome shotgun (WGS) entry which is preliminary data.</text>
</comment>
<dbReference type="RefSeq" id="WP_256539824.1">
    <property type="nucleotide sequence ID" value="NZ_JANHOH010000004.1"/>
</dbReference>
<dbReference type="PANTHER" id="PTHR43130:SF3">
    <property type="entry name" value="HTH-TYPE TRANSCRIPTIONAL REGULATOR RV1931C"/>
    <property type="match status" value="1"/>
</dbReference>
<dbReference type="PANTHER" id="PTHR43130">
    <property type="entry name" value="ARAC-FAMILY TRANSCRIPTIONAL REGULATOR"/>
    <property type="match status" value="1"/>
</dbReference>
<dbReference type="Pfam" id="PF01965">
    <property type="entry name" value="DJ-1_PfpI"/>
    <property type="match status" value="1"/>
</dbReference>
<dbReference type="InterPro" id="IPR052158">
    <property type="entry name" value="INH-QAR"/>
</dbReference>
<dbReference type="InterPro" id="IPR002818">
    <property type="entry name" value="DJ-1/PfpI"/>
</dbReference>